<evidence type="ECO:0000313" key="4">
    <source>
        <dbReference type="Proteomes" id="UP000824890"/>
    </source>
</evidence>
<comment type="caution">
    <text evidence="3">The sequence shown here is derived from an EMBL/GenBank/DDBJ whole genome shotgun (WGS) entry which is preliminary data.</text>
</comment>
<evidence type="ECO:0000313" key="3">
    <source>
        <dbReference type="EMBL" id="KAH0906977.1"/>
    </source>
</evidence>
<dbReference type="PROSITE" id="PS50097">
    <property type="entry name" value="BTB"/>
    <property type="match status" value="1"/>
</dbReference>
<feature type="non-terminal residue" evidence="3">
    <location>
        <position position="1"/>
    </location>
</feature>
<dbReference type="InterPro" id="IPR000210">
    <property type="entry name" value="BTB/POZ_dom"/>
</dbReference>
<dbReference type="SUPFAM" id="SSF54695">
    <property type="entry name" value="POZ domain"/>
    <property type="match status" value="1"/>
</dbReference>
<sequence length="225" mass="25272">RKGDVGKHLVITSPWEDNSSYVSVFVALASEGTEFIKAARGTIRFIVISSGRLILGLIQRKHVKRKMSLLTLLATSFKTHKLVLPARSPFFKSKFFNELEPNSIYETLIAKLLAAADKYYLNRLRLLCESHICKGVSVNYRTKERLPKIYCREPSRLYKNWADSKKKRYGSKESIRLSACGLNYQTAVAVGIPAAGMLDNEPPRASGPQYAFSQVLGTGYVEYVS</sequence>
<dbReference type="InterPro" id="IPR011333">
    <property type="entry name" value="SKP1/BTB/POZ_sf"/>
</dbReference>
<reference evidence="3 4" key="1">
    <citation type="submission" date="2021-05" db="EMBL/GenBank/DDBJ databases">
        <title>Genome Assembly of Synthetic Allotetraploid Brassica napus Reveals Homoeologous Exchanges between Subgenomes.</title>
        <authorList>
            <person name="Davis J.T."/>
        </authorList>
    </citation>
    <scope>NUCLEOTIDE SEQUENCE [LARGE SCALE GENOMIC DNA]</scope>
    <source>
        <strain evidence="4">cv. Da-Ae</strain>
        <tissue evidence="3">Seedling</tissue>
    </source>
</reference>
<feature type="domain" description="BTB" evidence="2">
    <location>
        <begin position="65"/>
        <end position="98"/>
    </location>
</feature>
<dbReference type="EMBL" id="JAGKQM010000010">
    <property type="protein sequence ID" value="KAH0906977.1"/>
    <property type="molecule type" value="Genomic_DNA"/>
</dbReference>
<organism evidence="3 4">
    <name type="scientific">Brassica napus</name>
    <name type="common">Rape</name>
    <dbReference type="NCBI Taxonomy" id="3708"/>
    <lineage>
        <taxon>Eukaryota</taxon>
        <taxon>Viridiplantae</taxon>
        <taxon>Streptophyta</taxon>
        <taxon>Embryophyta</taxon>
        <taxon>Tracheophyta</taxon>
        <taxon>Spermatophyta</taxon>
        <taxon>Magnoliopsida</taxon>
        <taxon>eudicotyledons</taxon>
        <taxon>Gunneridae</taxon>
        <taxon>Pentapetalae</taxon>
        <taxon>rosids</taxon>
        <taxon>malvids</taxon>
        <taxon>Brassicales</taxon>
        <taxon>Brassicaceae</taxon>
        <taxon>Brassiceae</taxon>
        <taxon>Brassica</taxon>
    </lineage>
</organism>
<name>A0ABQ8BQB0_BRANA</name>
<comment type="pathway">
    <text evidence="1">Protein modification; protein ubiquitination.</text>
</comment>
<accession>A0ABQ8BQB0</accession>
<evidence type="ECO:0000256" key="1">
    <source>
        <dbReference type="ARBA" id="ARBA00004906"/>
    </source>
</evidence>
<evidence type="ECO:0000259" key="2">
    <source>
        <dbReference type="PROSITE" id="PS50097"/>
    </source>
</evidence>
<protein>
    <recommendedName>
        <fullName evidence="2">BTB domain-containing protein</fullName>
    </recommendedName>
</protein>
<dbReference type="Proteomes" id="UP000824890">
    <property type="component" value="Unassembled WGS sequence"/>
</dbReference>
<gene>
    <name evidence="3" type="ORF">HID58_038804</name>
</gene>
<keyword evidence="4" id="KW-1185">Reference proteome</keyword>
<proteinExistence type="predicted"/>